<evidence type="ECO:0000313" key="2">
    <source>
        <dbReference type="Proteomes" id="UP000035170"/>
    </source>
</evidence>
<protein>
    <submittedName>
        <fullName evidence="1">Uncharacterized protein</fullName>
    </submittedName>
</protein>
<dbReference type="PATRIC" id="fig|34073.19.peg.229"/>
<accession>A0A0H2MCZ6</accession>
<proteinExistence type="predicted"/>
<sequence length="85" mass="9422">MPLIFLMSLQHASLPKKVVTPEDVRHVSILKATGLIEAEIAPALDGSGKYKNARNAIVMRITKDGIAEINRMRTQESQSKPARRL</sequence>
<organism evidence="1 2">
    <name type="scientific">Variovorax paradoxus</name>
    <dbReference type="NCBI Taxonomy" id="34073"/>
    <lineage>
        <taxon>Bacteria</taxon>
        <taxon>Pseudomonadati</taxon>
        <taxon>Pseudomonadota</taxon>
        <taxon>Betaproteobacteria</taxon>
        <taxon>Burkholderiales</taxon>
        <taxon>Comamonadaceae</taxon>
        <taxon>Variovorax</taxon>
    </lineage>
</organism>
<dbReference type="AlphaFoldDB" id="A0A0H2MCZ6"/>
<name>A0A0H2MCZ6_VARPD</name>
<gene>
    <name evidence="1" type="ORF">VPARA_02290</name>
</gene>
<dbReference type="Proteomes" id="UP000035170">
    <property type="component" value="Unassembled WGS sequence"/>
</dbReference>
<keyword evidence="2" id="KW-1185">Reference proteome</keyword>
<dbReference type="EMBL" id="JZWI01000002">
    <property type="protein sequence ID" value="KLN58507.1"/>
    <property type="molecule type" value="Genomic_DNA"/>
</dbReference>
<comment type="caution">
    <text evidence="1">The sequence shown here is derived from an EMBL/GenBank/DDBJ whole genome shotgun (WGS) entry which is preliminary data.</text>
</comment>
<reference evidence="1 2" key="1">
    <citation type="submission" date="2015-03" db="EMBL/GenBank/DDBJ databases">
        <title>Genome sequence of Variovorax paradoxus TBEA6.</title>
        <authorList>
            <person name="Poehlein A."/>
            <person name="Schuldes J."/>
            <person name="Wuebbeler J.H."/>
            <person name="Hiessl S."/>
            <person name="Steinbuechel A."/>
            <person name="Daniel R."/>
        </authorList>
    </citation>
    <scope>NUCLEOTIDE SEQUENCE [LARGE SCALE GENOMIC DNA]</scope>
    <source>
        <strain evidence="1 2">TBEA6</strain>
    </source>
</reference>
<evidence type="ECO:0000313" key="1">
    <source>
        <dbReference type="EMBL" id="KLN58507.1"/>
    </source>
</evidence>